<dbReference type="PANTHER" id="PTHR11861">
    <property type="entry name" value="MELANOCYTE PROTEIN PMEL 17-RELATED"/>
    <property type="match status" value="1"/>
</dbReference>
<comment type="caution">
    <text evidence="3">The sequence shown here is derived from an EMBL/GenBank/DDBJ whole genome shotgun (WGS) entry which is preliminary data.</text>
</comment>
<sequence length="483" mass="54700">MFFTSAFVIYCVIGVSNLVSGYIVDVTNNGPVVEGATIQFKAEVFDNNGMSAHGNFHYYWKDKKFPEINGSFSGPYPIFSWNLTSSKHKPGEYAIDLLIEEKHNTFIIIPTTTIVYNASVNYTVTRTLNGELTLSQGNFTRRRFVDSSVPLNQSIFLNSPDMEFISTSKNYIQSFWFIDCVYYGHVSGYNYSFNFTQVESKHLIQSLVVATNVPLNFSLDAILNVNGTNHTTGNDTSVDPDKSFKEWLVTYNKTHVNGNFTFSPSDTCLNITDIPLNEDYSYGLFSTNFTVKDPVKVSPINGTSWLKAGEILDITVSCTGSSPFKYCIWIRPGLYNVTGKEVCEEERLIKNCSFNIQHLFTRYNEYTVVVFLSNSVSQVIKPIAVNIYKVTKHPQLSVIIVPVAFSIVAVIIVIFGVALYVQSKRSYTVEVADFDFANQSSDMEYKSFRERLRESVSNLFMKSNDFDDDEQVWSPTRKYGSMQ</sequence>
<feature type="signal peptide" evidence="2">
    <location>
        <begin position="1"/>
        <end position="21"/>
    </location>
</feature>
<dbReference type="PANTHER" id="PTHR11861:SF8">
    <property type="entry name" value="PKD DOMAIN-CONTAINING PROTEIN"/>
    <property type="match status" value="1"/>
</dbReference>
<evidence type="ECO:0000313" key="3">
    <source>
        <dbReference type="EMBL" id="KAL0278356.1"/>
    </source>
</evidence>
<dbReference type="AlphaFoldDB" id="A0AAW2I8U9"/>
<keyword evidence="2" id="KW-0732">Signal</keyword>
<feature type="transmembrane region" description="Helical" evidence="1">
    <location>
        <begin position="396"/>
        <end position="421"/>
    </location>
</feature>
<accession>A0AAW2I8U9</accession>
<evidence type="ECO:0000256" key="2">
    <source>
        <dbReference type="SAM" id="SignalP"/>
    </source>
</evidence>
<dbReference type="EMBL" id="JARGDH010000001">
    <property type="protein sequence ID" value="KAL0278356.1"/>
    <property type="molecule type" value="Genomic_DNA"/>
</dbReference>
<evidence type="ECO:0000256" key="1">
    <source>
        <dbReference type="SAM" id="Phobius"/>
    </source>
</evidence>
<organism evidence="3">
    <name type="scientific">Menopon gallinae</name>
    <name type="common">poultry shaft louse</name>
    <dbReference type="NCBI Taxonomy" id="328185"/>
    <lineage>
        <taxon>Eukaryota</taxon>
        <taxon>Metazoa</taxon>
        <taxon>Ecdysozoa</taxon>
        <taxon>Arthropoda</taxon>
        <taxon>Hexapoda</taxon>
        <taxon>Insecta</taxon>
        <taxon>Pterygota</taxon>
        <taxon>Neoptera</taxon>
        <taxon>Paraneoptera</taxon>
        <taxon>Psocodea</taxon>
        <taxon>Troctomorpha</taxon>
        <taxon>Phthiraptera</taxon>
        <taxon>Amblycera</taxon>
        <taxon>Menoponidae</taxon>
        <taxon>Menopon</taxon>
    </lineage>
</organism>
<keyword evidence="1" id="KW-0812">Transmembrane</keyword>
<dbReference type="GO" id="GO:0005886">
    <property type="term" value="C:plasma membrane"/>
    <property type="evidence" value="ECO:0007669"/>
    <property type="project" value="TreeGrafter"/>
</dbReference>
<keyword evidence="1" id="KW-1133">Transmembrane helix</keyword>
<gene>
    <name evidence="3" type="ORF">PYX00_000193</name>
</gene>
<proteinExistence type="predicted"/>
<feature type="chain" id="PRO_5043486693" evidence="2">
    <location>
        <begin position="22"/>
        <end position="483"/>
    </location>
</feature>
<dbReference type="InterPro" id="IPR045219">
    <property type="entry name" value="PKAT"/>
</dbReference>
<keyword evidence="1" id="KW-0472">Membrane</keyword>
<name>A0AAW2I8U9_9NEOP</name>
<protein>
    <submittedName>
        <fullName evidence="3">Uncharacterized protein</fullName>
    </submittedName>
</protein>
<reference evidence="3" key="1">
    <citation type="journal article" date="2024" name="Gigascience">
        <title>Chromosome-level genome of the poultry shaft louse Menopon gallinae provides insight into the host-switching and adaptive evolution of parasitic lice.</title>
        <authorList>
            <person name="Xu Y."/>
            <person name="Ma L."/>
            <person name="Liu S."/>
            <person name="Liang Y."/>
            <person name="Liu Q."/>
            <person name="He Z."/>
            <person name="Tian L."/>
            <person name="Duan Y."/>
            <person name="Cai W."/>
            <person name="Li H."/>
            <person name="Song F."/>
        </authorList>
    </citation>
    <scope>NUCLEOTIDE SEQUENCE</scope>
    <source>
        <strain evidence="3">Cailab_2023a</strain>
    </source>
</reference>